<protein>
    <submittedName>
        <fullName evidence="2">Uncharacterized protein</fullName>
    </submittedName>
</protein>
<dbReference type="AlphaFoldDB" id="A0AAV7Q8J5"/>
<feature type="compositionally biased region" description="Basic and acidic residues" evidence="1">
    <location>
        <begin position="19"/>
        <end position="29"/>
    </location>
</feature>
<name>A0AAV7Q8J5_PLEWA</name>
<evidence type="ECO:0000313" key="3">
    <source>
        <dbReference type="Proteomes" id="UP001066276"/>
    </source>
</evidence>
<comment type="caution">
    <text evidence="2">The sequence shown here is derived from an EMBL/GenBank/DDBJ whole genome shotgun (WGS) entry which is preliminary data.</text>
</comment>
<dbReference type="Proteomes" id="UP001066276">
    <property type="component" value="Chromosome 6"/>
</dbReference>
<dbReference type="EMBL" id="JANPWB010000010">
    <property type="protein sequence ID" value="KAJ1136589.1"/>
    <property type="molecule type" value="Genomic_DNA"/>
</dbReference>
<reference evidence="2" key="1">
    <citation type="journal article" date="2022" name="bioRxiv">
        <title>Sequencing and chromosome-scale assembly of the giantPleurodeles waltlgenome.</title>
        <authorList>
            <person name="Brown T."/>
            <person name="Elewa A."/>
            <person name="Iarovenko S."/>
            <person name="Subramanian E."/>
            <person name="Araus A.J."/>
            <person name="Petzold A."/>
            <person name="Susuki M."/>
            <person name="Suzuki K.-i.T."/>
            <person name="Hayashi T."/>
            <person name="Toyoda A."/>
            <person name="Oliveira C."/>
            <person name="Osipova E."/>
            <person name="Leigh N.D."/>
            <person name="Simon A."/>
            <person name="Yun M.H."/>
        </authorList>
    </citation>
    <scope>NUCLEOTIDE SEQUENCE</scope>
    <source>
        <strain evidence="2">20211129_DDA</strain>
        <tissue evidence="2">Liver</tissue>
    </source>
</reference>
<feature type="region of interest" description="Disordered" evidence="1">
    <location>
        <begin position="1"/>
        <end position="39"/>
    </location>
</feature>
<gene>
    <name evidence="2" type="ORF">NDU88_003004</name>
</gene>
<proteinExistence type="predicted"/>
<accession>A0AAV7Q8J5</accession>
<organism evidence="2 3">
    <name type="scientific">Pleurodeles waltl</name>
    <name type="common">Iberian ribbed newt</name>
    <dbReference type="NCBI Taxonomy" id="8319"/>
    <lineage>
        <taxon>Eukaryota</taxon>
        <taxon>Metazoa</taxon>
        <taxon>Chordata</taxon>
        <taxon>Craniata</taxon>
        <taxon>Vertebrata</taxon>
        <taxon>Euteleostomi</taxon>
        <taxon>Amphibia</taxon>
        <taxon>Batrachia</taxon>
        <taxon>Caudata</taxon>
        <taxon>Salamandroidea</taxon>
        <taxon>Salamandridae</taxon>
        <taxon>Pleurodelinae</taxon>
        <taxon>Pleurodeles</taxon>
    </lineage>
</organism>
<evidence type="ECO:0000313" key="2">
    <source>
        <dbReference type="EMBL" id="KAJ1136589.1"/>
    </source>
</evidence>
<sequence length="239" mass="25670">MQDDGQRKQRTSSKQTGEATKDKEDRSNEVDMQEGGTAGMWGLAHGGEVEIIASLLHLHLKTASIAGLMNEWKRLSTHQRLHVNLSSVCQCLLVAPHPTERASIPSTGGAPSPGRRPVTWAPGLPLYPSLPLLPVRALVPCCPSLGVLSLRRTKYSLSGPGTDLISSPSPLHGWRGLRKDPSWLPRPCGLPGNSLSWSPFFSLLPFSLLLLLKLSSPEAGIVSARAGVSRLCIRLAAAE</sequence>
<evidence type="ECO:0000256" key="1">
    <source>
        <dbReference type="SAM" id="MobiDB-lite"/>
    </source>
</evidence>
<keyword evidence="3" id="KW-1185">Reference proteome</keyword>